<dbReference type="AlphaFoldDB" id="A0A423U1D1"/>
<feature type="transmembrane region" description="Helical" evidence="1">
    <location>
        <begin position="370"/>
        <end position="389"/>
    </location>
</feature>
<feature type="transmembrane region" description="Helical" evidence="1">
    <location>
        <begin position="536"/>
        <end position="554"/>
    </location>
</feature>
<evidence type="ECO:0000313" key="2">
    <source>
        <dbReference type="EMBL" id="ROT82508.1"/>
    </source>
</evidence>
<reference evidence="2 3" key="1">
    <citation type="submission" date="2018-04" db="EMBL/GenBank/DDBJ databases">
        <authorList>
            <person name="Zhang X."/>
            <person name="Yuan J."/>
            <person name="Li F."/>
            <person name="Xiang J."/>
        </authorList>
    </citation>
    <scope>NUCLEOTIDE SEQUENCE [LARGE SCALE GENOMIC DNA]</scope>
    <source>
        <tissue evidence="2">Muscle</tissue>
    </source>
</reference>
<evidence type="ECO:0000313" key="3">
    <source>
        <dbReference type="Proteomes" id="UP000283509"/>
    </source>
</evidence>
<proteinExistence type="predicted"/>
<accession>A0A423U1D1</accession>
<dbReference type="PANTHER" id="PTHR20765:SF1">
    <property type="entry name" value="EQUILIBRATIVE NUCLEOBASE TRANSPORTER 1"/>
    <property type="match status" value="1"/>
</dbReference>
<sequence>MVSLIHAYFDRPVWFTRATHSPAPNLKRAKVSDRCYRVRHLAPNSILMHIRFRTASYRIAFHVFSLSLVALQIRPGIHCPLRSVRLQKIRTSPPPPPEMAVLCAQPPSIGAMLTWHRRLVFLVGIFETMVWSGTIFGWASLVHVLKTMGVYSHLCKESLHQVYSLSSNATREVDDTMLVLKDSTKLACSSQDQQFALIYTVACVLYSIPGILLGYCLHHFGLAVTRVLGGLLISSGFVLLALTTADSPSYLWGAAIFLSIGGNIIRMAGLQLGNLFPERRNTAMAIISGMFTPSAGMFIILQYAREAGLPWVYICAGFAGVASFILLFTPLMPRHHVPYTDEIETKDEVKDEKADMKPVRESIFSWSNTFHTYWVFSNMFCVVLFSTYFNSWVNKFSETTEEAAHYSRMYGYANMLCFFVSPLPGLLVDAIATRFQKGKTGLEKHIASVQATIIPMILVTLTVTVQLGSLMFQGPAAVYIGLVCLSINRPSCLAVGNPLIRIRFPVEHFNRVVGFQGTAVALLTLLQYPHFTWVQYQHTIAFAVTLFALSLNLTHPLHLCSKKYLSRVLSFDQSHSQEKPTKV</sequence>
<feature type="transmembrane region" description="Helical" evidence="1">
    <location>
        <begin position="478"/>
        <end position="500"/>
    </location>
</feature>
<keyword evidence="3" id="KW-1185">Reference proteome</keyword>
<dbReference type="OrthoDB" id="6351561at2759"/>
<dbReference type="EMBL" id="QCYY01000813">
    <property type="protein sequence ID" value="ROT82508.1"/>
    <property type="molecule type" value="Genomic_DNA"/>
</dbReference>
<dbReference type="Proteomes" id="UP000283509">
    <property type="component" value="Unassembled WGS sequence"/>
</dbReference>
<protein>
    <submittedName>
        <fullName evidence="2">Putative solute carrier family 43 member 3</fullName>
    </submittedName>
</protein>
<feature type="transmembrane region" description="Helical" evidence="1">
    <location>
        <begin position="224"/>
        <end position="244"/>
    </location>
</feature>
<gene>
    <name evidence="2" type="ORF">C7M84_024320</name>
</gene>
<reference evidence="2 3" key="2">
    <citation type="submission" date="2019-01" db="EMBL/GenBank/DDBJ databases">
        <title>The decoding of complex shrimp genome reveals the adaptation for benthos swimmer, frequently molting mechanism and breeding impact on genome.</title>
        <authorList>
            <person name="Sun Y."/>
            <person name="Gao Y."/>
            <person name="Yu Y."/>
        </authorList>
    </citation>
    <scope>NUCLEOTIDE SEQUENCE [LARGE SCALE GENOMIC DNA]</scope>
    <source>
        <tissue evidence="2">Muscle</tissue>
    </source>
</reference>
<dbReference type="InterPro" id="IPR027197">
    <property type="entry name" value="SLC43A3"/>
</dbReference>
<dbReference type="PANTHER" id="PTHR20765">
    <property type="entry name" value="SOLUTE CARRIER FAMILY 43 MEMBER 3-RELATED"/>
    <property type="match status" value="1"/>
</dbReference>
<dbReference type="InterPro" id="IPR036259">
    <property type="entry name" value="MFS_trans_sf"/>
</dbReference>
<keyword evidence="1" id="KW-1133">Transmembrane helix</keyword>
<keyword evidence="1" id="KW-0472">Membrane</keyword>
<keyword evidence="1" id="KW-0812">Transmembrane</keyword>
<name>A0A423U1D1_PENVA</name>
<organism evidence="2 3">
    <name type="scientific">Penaeus vannamei</name>
    <name type="common">Whiteleg shrimp</name>
    <name type="synonym">Litopenaeus vannamei</name>
    <dbReference type="NCBI Taxonomy" id="6689"/>
    <lineage>
        <taxon>Eukaryota</taxon>
        <taxon>Metazoa</taxon>
        <taxon>Ecdysozoa</taxon>
        <taxon>Arthropoda</taxon>
        <taxon>Crustacea</taxon>
        <taxon>Multicrustacea</taxon>
        <taxon>Malacostraca</taxon>
        <taxon>Eumalacostraca</taxon>
        <taxon>Eucarida</taxon>
        <taxon>Decapoda</taxon>
        <taxon>Dendrobranchiata</taxon>
        <taxon>Penaeoidea</taxon>
        <taxon>Penaeidae</taxon>
        <taxon>Penaeus</taxon>
    </lineage>
</organism>
<feature type="transmembrane region" description="Helical" evidence="1">
    <location>
        <begin position="119"/>
        <end position="141"/>
    </location>
</feature>
<feature type="transmembrane region" description="Helical" evidence="1">
    <location>
        <begin position="282"/>
        <end position="304"/>
    </location>
</feature>
<dbReference type="Gene3D" id="1.20.1250.20">
    <property type="entry name" value="MFS general substrate transporter like domains"/>
    <property type="match status" value="1"/>
</dbReference>
<feature type="transmembrane region" description="Helical" evidence="1">
    <location>
        <begin position="196"/>
        <end position="217"/>
    </location>
</feature>
<feature type="transmembrane region" description="Helical" evidence="1">
    <location>
        <begin position="250"/>
        <end position="270"/>
    </location>
</feature>
<dbReference type="CDD" id="cd06174">
    <property type="entry name" value="MFS"/>
    <property type="match status" value="1"/>
</dbReference>
<feature type="transmembrane region" description="Helical" evidence="1">
    <location>
        <begin position="512"/>
        <end position="530"/>
    </location>
</feature>
<dbReference type="SUPFAM" id="SSF103473">
    <property type="entry name" value="MFS general substrate transporter"/>
    <property type="match status" value="1"/>
</dbReference>
<feature type="transmembrane region" description="Helical" evidence="1">
    <location>
        <begin position="409"/>
        <end position="432"/>
    </location>
</feature>
<feature type="transmembrane region" description="Helical" evidence="1">
    <location>
        <begin position="453"/>
        <end position="472"/>
    </location>
</feature>
<feature type="transmembrane region" description="Helical" evidence="1">
    <location>
        <begin position="310"/>
        <end position="329"/>
    </location>
</feature>
<evidence type="ECO:0000256" key="1">
    <source>
        <dbReference type="SAM" id="Phobius"/>
    </source>
</evidence>
<comment type="caution">
    <text evidence="2">The sequence shown here is derived from an EMBL/GenBank/DDBJ whole genome shotgun (WGS) entry which is preliminary data.</text>
</comment>